<dbReference type="Pfam" id="PF02698">
    <property type="entry name" value="DUF218"/>
    <property type="match status" value="1"/>
</dbReference>
<reference evidence="2" key="1">
    <citation type="journal article" date="2020" name="Nature">
        <title>Giant virus diversity and host interactions through global metagenomics.</title>
        <authorList>
            <person name="Schulz F."/>
            <person name="Roux S."/>
            <person name="Paez-Espino D."/>
            <person name="Jungbluth S."/>
            <person name="Walsh D.A."/>
            <person name="Denef V.J."/>
            <person name="McMahon K.D."/>
            <person name="Konstantinidis K.T."/>
            <person name="Eloe-Fadrosh E.A."/>
            <person name="Kyrpides N.C."/>
            <person name="Woyke T."/>
        </authorList>
    </citation>
    <scope>NUCLEOTIDE SEQUENCE</scope>
    <source>
        <strain evidence="2">GVMAG-M-3300020185-18</strain>
    </source>
</reference>
<evidence type="ECO:0000313" key="2">
    <source>
        <dbReference type="EMBL" id="QHS98773.1"/>
    </source>
</evidence>
<evidence type="ECO:0000259" key="1">
    <source>
        <dbReference type="Pfam" id="PF02698"/>
    </source>
</evidence>
<dbReference type="GO" id="GO:0000270">
    <property type="term" value="P:peptidoglycan metabolic process"/>
    <property type="evidence" value="ECO:0007669"/>
    <property type="project" value="TreeGrafter"/>
</dbReference>
<feature type="domain" description="DUF218" evidence="1">
    <location>
        <begin position="3"/>
        <end position="115"/>
    </location>
</feature>
<dbReference type="PANTHER" id="PTHR30336:SF4">
    <property type="entry name" value="ENVELOPE BIOGENESIS FACTOR ELYC"/>
    <property type="match status" value="1"/>
</dbReference>
<dbReference type="InterPro" id="IPR014729">
    <property type="entry name" value="Rossmann-like_a/b/a_fold"/>
</dbReference>
<dbReference type="InterPro" id="IPR003848">
    <property type="entry name" value="DUF218"/>
</dbReference>
<dbReference type="GO" id="GO:0005886">
    <property type="term" value="C:plasma membrane"/>
    <property type="evidence" value="ECO:0007669"/>
    <property type="project" value="TreeGrafter"/>
</dbReference>
<dbReference type="InterPro" id="IPR051599">
    <property type="entry name" value="Cell_Envelope_Assoc"/>
</dbReference>
<dbReference type="CDD" id="cd06259">
    <property type="entry name" value="YdcF-like"/>
    <property type="match status" value="1"/>
</dbReference>
<organism evidence="2">
    <name type="scientific">viral metagenome</name>
    <dbReference type="NCBI Taxonomy" id="1070528"/>
    <lineage>
        <taxon>unclassified sequences</taxon>
        <taxon>metagenomes</taxon>
        <taxon>organismal metagenomes</taxon>
    </lineage>
</organism>
<dbReference type="PANTHER" id="PTHR30336">
    <property type="entry name" value="INNER MEMBRANE PROTEIN, PROBABLE PERMEASE"/>
    <property type="match status" value="1"/>
</dbReference>
<dbReference type="GO" id="GO:0043164">
    <property type="term" value="P:Gram-negative-bacterium-type cell wall biogenesis"/>
    <property type="evidence" value="ECO:0007669"/>
    <property type="project" value="TreeGrafter"/>
</dbReference>
<proteinExistence type="predicted"/>
<sequence length="126" mass="14661">MKTILILGYKLLPSGNISNILKQRLNTGIKYYKKGDMFLVSGGKNRNVYHSEAYEMKKYLLQRIPNAKIISESHSISTLENIKFSKRILDNYNDKVVLVSSKNHLNKIRKIIRDLYPALSWNVVYK</sequence>
<dbReference type="EMBL" id="MN739323">
    <property type="protein sequence ID" value="QHS98773.1"/>
    <property type="molecule type" value="Genomic_DNA"/>
</dbReference>
<dbReference type="Gene3D" id="3.40.50.620">
    <property type="entry name" value="HUPs"/>
    <property type="match status" value="1"/>
</dbReference>
<protein>
    <recommendedName>
        <fullName evidence="1">DUF218 domain-containing protein</fullName>
    </recommendedName>
</protein>
<accession>A0A6C0C5G3</accession>
<dbReference type="AlphaFoldDB" id="A0A6C0C5G3"/>
<name>A0A6C0C5G3_9ZZZZ</name>